<protein>
    <submittedName>
        <fullName evidence="1">Uncharacterized protein</fullName>
    </submittedName>
</protein>
<evidence type="ECO:0000313" key="1">
    <source>
        <dbReference type="EMBL" id="MBU3806541.1"/>
    </source>
</evidence>
<comment type="caution">
    <text evidence="1">The sequence shown here is derived from an EMBL/GenBank/DDBJ whole genome shotgun (WGS) entry which is preliminary data.</text>
</comment>
<sequence>MQILLGKSLQEQNTYDGFPTLISAVQSQWQNGLASCGIQSSTDMMAVLQGMDVVQPSTVLRSAALQAVQHYLNGASMGEAIQTARDGAELWLAEQ</sequence>
<organism evidence="1 2">
    <name type="scientific">Candidatus Allofournierella pullistercoris</name>
    <dbReference type="NCBI Taxonomy" id="2838597"/>
    <lineage>
        <taxon>Bacteria</taxon>
        <taxon>Bacillati</taxon>
        <taxon>Bacillota</taxon>
        <taxon>Clostridia</taxon>
        <taxon>Eubacteriales</taxon>
        <taxon>Oscillospiraceae</taxon>
        <taxon>Allofournierella</taxon>
    </lineage>
</organism>
<proteinExistence type="predicted"/>
<evidence type="ECO:0000313" key="2">
    <source>
        <dbReference type="Proteomes" id="UP000713596"/>
    </source>
</evidence>
<reference evidence="1" key="2">
    <citation type="submission" date="2021-04" db="EMBL/GenBank/DDBJ databases">
        <authorList>
            <person name="Gilroy R."/>
        </authorList>
    </citation>
    <scope>NUCLEOTIDE SEQUENCE</scope>
    <source>
        <strain evidence="1">B5_2728</strain>
    </source>
</reference>
<dbReference type="EMBL" id="JAHLFP010000056">
    <property type="protein sequence ID" value="MBU3806541.1"/>
    <property type="molecule type" value="Genomic_DNA"/>
</dbReference>
<gene>
    <name evidence="1" type="ORF">H9882_06600</name>
</gene>
<name>A0A948T3G3_9FIRM</name>
<dbReference type="AlphaFoldDB" id="A0A948T3G3"/>
<accession>A0A948T3G3</accession>
<reference evidence="1" key="1">
    <citation type="journal article" date="2021" name="PeerJ">
        <title>Extensive microbial diversity within the chicken gut microbiome revealed by metagenomics and culture.</title>
        <authorList>
            <person name="Gilroy R."/>
            <person name="Ravi A."/>
            <person name="Getino M."/>
            <person name="Pursley I."/>
            <person name="Horton D.L."/>
            <person name="Alikhan N.F."/>
            <person name="Baker D."/>
            <person name="Gharbi K."/>
            <person name="Hall N."/>
            <person name="Watson M."/>
            <person name="Adriaenssens E.M."/>
            <person name="Foster-Nyarko E."/>
            <person name="Jarju S."/>
            <person name="Secka A."/>
            <person name="Antonio M."/>
            <person name="Oren A."/>
            <person name="Chaudhuri R.R."/>
            <person name="La Ragione R."/>
            <person name="Hildebrand F."/>
            <person name="Pallen M.J."/>
        </authorList>
    </citation>
    <scope>NUCLEOTIDE SEQUENCE</scope>
    <source>
        <strain evidence="1">B5_2728</strain>
    </source>
</reference>
<dbReference type="Proteomes" id="UP000713596">
    <property type="component" value="Unassembled WGS sequence"/>
</dbReference>